<sequence>MIECITVDSGVAVEHPEVLEAAKILKETIKNLDSEKIHRMKDSIEWFLETYPDI</sequence>
<accession>A0A7G5DJ55</accession>
<gene>
    <name evidence="1" type="ORF">HS968_17275</name>
</gene>
<organism evidence="1 2">
    <name type="scientific">Pseudomonas berkeleyensis</name>
    <dbReference type="NCBI Taxonomy" id="2726956"/>
    <lineage>
        <taxon>Bacteria</taxon>
        <taxon>Pseudomonadati</taxon>
        <taxon>Pseudomonadota</taxon>
        <taxon>Gammaproteobacteria</taxon>
        <taxon>Pseudomonadales</taxon>
        <taxon>Pseudomonadaceae</taxon>
        <taxon>Pseudomonas</taxon>
    </lineage>
</organism>
<reference evidence="1 2" key="1">
    <citation type="journal article" date="2020" name="G3 (Bethesda)">
        <title>CeMbio - The Caenorhabditis elegans Microbiome Resource.</title>
        <authorList>
            <person name="Dirksen P."/>
            <person name="Assie A."/>
            <person name="Zimmermann J."/>
            <person name="Zhang F."/>
            <person name="Tietje A.M."/>
            <person name="Marsh S.A."/>
            <person name="Felix M.A."/>
            <person name="Shapira M."/>
            <person name="Kaleta C."/>
            <person name="Schulenburg H."/>
            <person name="Samuel B."/>
        </authorList>
    </citation>
    <scope>NUCLEOTIDE SEQUENCE [LARGE SCALE GENOMIC DNA]</scope>
    <source>
        <strain evidence="1 2">MSPm1</strain>
    </source>
</reference>
<evidence type="ECO:0000313" key="2">
    <source>
        <dbReference type="Proteomes" id="UP000515276"/>
    </source>
</evidence>
<evidence type="ECO:0000313" key="1">
    <source>
        <dbReference type="EMBL" id="QMV61780.1"/>
    </source>
</evidence>
<dbReference type="RefSeq" id="WP_182367505.1">
    <property type="nucleotide sequence ID" value="NZ_CP059139.1"/>
</dbReference>
<dbReference type="EMBL" id="CP059139">
    <property type="protein sequence ID" value="QMV61780.1"/>
    <property type="molecule type" value="Genomic_DNA"/>
</dbReference>
<dbReference type="Proteomes" id="UP000515276">
    <property type="component" value="Chromosome"/>
</dbReference>
<proteinExistence type="predicted"/>
<keyword evidence="2" id="KW-1185">Reference proteome</keyword>
<name>A0A7G5DJ55_9PSED</name>
<protein>
    <submittedName>
        <fullName evidence="1">Uncharacterized protein</fullName>
    </submittedName>
</protein>
<dbReference type="AlphaFoldDB" id="A0A7G5DJ55"/>